<gene>
    <name evidence="1" type="primary">MCYN0557</name>
    <name evidence="1" type="ordered locus">MCYN_0557</name>
</gene>
<dbReference type="EMBL" id="HF559394">
    <property type="protein sequence ID" value="CCP24289.1"/>
    <property type="molecule type" value="Genomic_DNA"/>
</dbReference>
<sequence length="89" mass="10962">MFSFIHIINTTPNIIYSNIYFNNILIFPLQKLALFIKNKYLFIKLIYLNRSIKGYVFNTKFFLFCRDKINPPFFFFFFYVKWHFSSKMA</sequence>
<evidence type="ECO:0000313" key="1">
    <source>
        <dbReference type="EMBL" id="CCP24289.1"/>
    </source>
</evidence>
<dbReference type="STRING" id="1246955.MCYN_0557"/>
<dbReference type="Proteomes" id="UP000010466">
    <property type="component" value="Chromosome"/>
</dbReference>
<dbReference type="AlphaFoldDB" id="L0RUU5"/>
<dbReference type="HOGENOM" id="CLU_2451388_0_0_14"/>
<accession>L0RUU5</accession>
<name>L0RUU5_MYCC1</name>
<evidence type="ECO:0000313" key="2">
    <source>
        <dbReference type="Proteomes" id="UP000010466"/>
    </source>
</evidence>
<keyword evidence="2" id="KW-1185">Reference proteome</keyword>
<protein>
    <submittedName>
        <fullName evidence="1">Uncharacterized protein</fullName>
    </submittedName>
</protein>
<dbReference type="KEGG" id="mcy:MCYN_0557"/>
<reference evidence="2" key="1">
    <citation type="journal article" date="2013" name="Genome Announc.">
        <title>Complete genome sequence of Mycoplasma cynos strain C142.</title>
        <authorList>
            <person name="Walker C.A."/>
            <person name="Mannering S.A."/>
            <person name="Shields S."/>
            <person name="Blake D.P."/>
            <person name="Brownlie J."/>
        </authorList>
    </citation>
    <scope>NUCLEOTIDE SEQUENCE [LARGE SCALE GENOMIC DNA]</scope>
    <source>
        <strain evidence="2">C142</strain>
    </source>
</reference>
<proteinExistence type="predicted"/>
<organism evidence="1 2">
    <name type="scientific">Mycoplasmopsis cynos (strain C142)</name>
    <name type="common">Mycoplasma cynos</name>
    <dbReference type="NCBI Taxonomy" id="1246955"/>
    <lineage>
        <taxon>Bacteria</taxon>
        <taxon>Bacillati</taxon>
        <taxon>Mycoplasmatota</taxon>
        <taxon>Mycoplasmoidales</taxon>
        <taxon>Metamycoplasmataceae</taxon>
        <taxon>Mycoplasmopsis</taxon>
    </lineage>
</organism>